<gene>
    <name evidence="6" type="ORF">R1sor_003469</name>
</gene>
<comment type="similarity">
    <text evidence="1">Belongs to the LOB domain-containing protein family.</text>
</comment>
<keyword evidence="4" id="KW-0812">Transmembrane</keyword>
<feature type="domain" description="LOB" evidence="5">
    <location>
        <begin position="7"/>
        <end position="107"/>
    </location>
</feature>
<feature type="coiled-coil region" evidence="2">
    <location>
        <begin position="86"/>
        <end position="113"/>
    </location>
</feature>
<dbReference type="InterPro" id="IPR004883">
    <property type="entry name" value="LOB"/>
</dbReference>
<evidence type="ECO:0000256" key="4">
    <source>
        <dbReference type="SAM" id="Phobius"/>
    </source>
</evidence>
<comment type="caution">
    <text evidence="6">The sequence shown here is derived from an EMBL/GenBank/DDBJ whole genome shotgun (WGS) entry which is preliminary data.</text>
</comment>
<dbReference type="PANTHER" id="PTHR31301:SF21">
    <property type="entry name" value="LOB DOMAIN-CONTAINING PROTEIN 27-RELATED"/>
    <property type="match status" value="1"/>
</dbReference>
<dbReference type="Pfam" id="PF03195">
    <property type="entry name" value="LOB"/>
    <property type="match status" value="1"/>
</dbReference>
<evidence type="ECO:0000313" key="6">
    <source>
        <dbReference type="EMBL" id="KAL3685447.1"/>
    </source>
</evidence>
<evidence type="ECO:0000256" key="2">
    <source>
        <dbReference type="SAM" id="Coils"/>
    </source>
</evidence>
<feature type="transmembrane region" description="Helical" evidence="4">
    <location>
        <begin position="286"/>
        <end position="304"/>
    </location>
</feature>
<dbReference type="PANTHER" id="PTHR31301">
    <property type="entry name" value="LOB DOMAIN-CONTAINING PROTEIN 4-RELATED"/>
    <property type="match status" value="1"/>
</dbReference>
<sequence length="339" mass="37721">MVSGLVGACAACKHQKRRCREECPLARWFPPYAPERFFTVNKLFGVKNVMRMIKENSGNEQDLVMSLVYEAEARQRDPVYGAYGVLQLLEREANQLEQMADQLKMELLILKEERLKSTGCAAERESKLFASVGHIQSTAHAYEIAQYLVNEFCCRMGIPSVATAGSSYLSADPGESLLRSIWMQSPIIVSPGQAEDGGRPHTDSDRQEIVYSARMRPSLLSDAVLDHIPIDGNAHNMDTNPGDQNNATASRSQNKQDYLDQERPQILQLFTVTLPAGDRVVMDSRWILAAVLLAVVAMFVTVHMDDPCHYQNIAAVSYTLPFDIDNANCAWNAFSNGAT</sequence>
<organism evidence="6 7">
    <name type="scientific">Riccia sorocarpa</name>
    <dbReference type="NCBI Taxonomy" id="122646"/>
    <lineage>
        <taxon>Eukaryota</taxon>
        <taxon>Viridiplantae</taxon>
        <taxon>Streptophyta</taxon>
        <taxon>Embryophyta</taxon>
        <taxon>Marchantiophyta</taxon>
        <taxon>Marchantiopsida</taxon>
        <taxon>Marchantiidae</taxon>
        <taxon>Marchantiales</taxon>
        <taxon>Ricciaceae</taxon>
        <taxon>Riccia</taxon>
    </lineage>
</organism>
<evidence type="ECO:0000256" key="1">
    <source>
        <dbReference type="ARBA" id="ARBA00005474"/>
    </source>
</evidence>
<feature type="region of interest" description="Disordered" evidence="3">
    <location>
        <begin position="231"/>
        <end position="255"/>
    </location>
</feature>
<dbReference type="EMBL" id="JBJQOH010000006">
    <property type="protein sequence ID" value="KAL3685447.1"/>
    <property type="molecule type" value="Genomic_DNA"/>
</dbReference>
<keyword evidence="2" id="KW-0175">Coiled coil</keyword>
<dbReference type="AlphaFoldDB" id="A0ABD3H4N2"/>
<proteinExistence type="inferred from homology"/>
<evidence type="ECO:0000256" key="3">
    <source>
        <dbReference type="SAM" id="MobiDB-lite"/>
    </source>
</evidence>
<evidence type="ECO:0000259" key="5">
    <source>
        <dbReference type="PROSITE" id="PS50891"/>
    </source>
</evidence>
<feature type="compositionally biased region" description="Polar residues" evidence="3">
    <location>
        <begin position="236"/>
        <end position="255"/>
    </location>
</feature>
<protein>
    <recommendedName>
        <fullName evidence="5">LOB domain-containing protein</fullName>
    </recommendedName>
</protein>
<accession>A0ABD3H4N2</accession>
<reference evidence="6 7" key="1">
    <citation type="submission" date="2024-09" db="EMBL/GenBank/DDBJ databases">
        <title>Chromosome-scale assembly of Riccia sorocarpa.</title>
        <authorList>
            <person name="Paukszto L."/>
        </authorList>
    </citation>
    <scope>NUCLEOTIDE SEQUENCE [LARGE SCALE GENOMIC DNA]</scope>
    <source>
        <strain evidence="6">LP-2024</strain>
        <tissue evidence="6">Aerial parts of the thallus</tissue>
    </source>
</reference>
<keyword evidence="4" id="KW-1133">Transmembrane helix</keyword>
<dbReference type="Proteomes" id="UP001633002">
    <property type="component" value="Unassembled WGS sequence"/>
</dbReference>
<evidence type="ECO:0000313" key="7">
    <source>
        <dbReference type="Proteomes" id="UP001633002"/>
    </source>
</evidence>
<keyword evidence="7" id="KW-1185">Reference proteome</keyword>
<name>A0ABD3H4N2_9MARC</name>
<dbReference type="PROSITE" id="PS50891">
    <property type="entry name" value="LOB"/>
    <property type="match status" value="1"/>
</dbReference>
<keyword evidence="4" id="KW-0472">Membrane</keyword>